<evidence type="ECO:0000256" key="1">
    <source>
        <dbReference type="ARBA" id="ARBA00010984"/>
    </source>
</evidence>
<feature type="region of interest" description="Disordered" evidence="2">
    <location>
        <begin position="307"/>
        <end position="336"/>
    </location>
</feature>
<dbReference type="PANTHER" id="PTHR28567:SF4">
    <property type="entry name" value="PROTEIN FAM53C"/>
    <property type="match status" value="1"/>
</dbReference>
<dbReference type="GO" id="GO:0006606">
    <property type="term" value="P:protein import into nucleus"/>
    <property type="evidence" value="ECO:0007669"/>
    <property type="project" value="TreeGrafter"/>
</dbReference>
<comment type="similarity">
    <text evidence="1">Belongs to the FAM53 family.</text>
</comment>
<sequence length="358" mass="39970">FSAVKQADGERTMLREKSCSRSNVAPSRFCELGCLKGLVNERASWWDLISCPKIHLQDGTGFNCHHSCLNLSPCSQDSCPQKKSLTTQTLATDPLTLGKASTPPTKRHCCSSSVSKDLTPWQPLWRPLGSKVWTPIKHQGNGDHALEEQPLIPVHGACSFRFDQASGTLLQRVQSGGGSSPPFFSLSLSRASPVSMLWESGKTLRPLPLQRRFSLSPVRFLPSPWTSSSSTLELLRCHHGLPRSQSQPCDLDTKKSGLQRCHDEDVRWHRPSLDFYNMNQKRFSRALHFLGKSEEGSASSWFLAGSPQAPSAPCSSYGQVLSEEEEDEARSRSWHRGSKRTFFQQDFSDLDLNLIEEN</sequence>
<protein>
    <submittedName>
        <fullName evidence="3">Family with sequence similarity 53 member C</fullName>
    </submittedName>
</protein>
<dbReference type="GO" id="GO:0005634">
    <property type="term" value="C:nucleus"/>
    <property type="evidence" value="ECO:0007669"/>
    <property type="project" value="TreeGrafter"/>
</dbReference>
<proteinExistence type="inferred from homology"/>
<evidence type="ECO:0000313" key="3">
    <source>
        <dbReference type="Ensembl" id="ENSPCEP00000021738.1"/>
    </source>
</evidence>
<dbReference type="AlphaFoldDB" id="A0A8C8SJX1"/>
<reference evidence="3" key="1">
    <citation type="submission" date="2025-08" db="UniProtKB">
        <authorList>
            <consortium name="Ensembl"/>
        </authorList>
    </citation>
    <scope>IDENTIFICATION</scope>
</reference>
<organism evidence="3 4">
    <name type="scientific">Pelusios castaneus</name>
    <name type="common">West African mud turtle</name>
    <dbReference type="NCBI Taxonomy" id="367368"/>
    <lineage>
        <taxon>Eukaryota</taxon>
        <taxon>Metazoa</taxon>
        <taxon>Chordata</taxon>
        <taxon>Craniata</taxon>
        <taxon>Vertebrata</taxon>
        <taxon>Euteleostomi</taxon>
        <taxon>Archelosauria</taxon>
        <taxon>Testudinata</taxon>
        <taxon>Testudines</taxon>
        <taxon>Pleurodira</taxon>
        <taxon>Pelomedusidae</taxon>
        <taxon>Pelusios</taxon>
    </lineage>
</organism>
<evidence type="ECO:0000256" key="2">
    <source>
        <dbReference type="SAM" id="MobiDB-lite"/>
    </source>
</evidence>
<reference evidence="3" key="2">
    <citation type="submission" date="2025-09" db="UniProtKB">
        <authorList>
            <consortium name="Ensembl"/>
        </authorList>
    </citation>
    <scope>IDENTIFICATION</scope>
</reference>
<keyword evidence="4" id="KW-1185">Reference proteome</keyword>
<evidence type="ECO:0000313" key="4">
    <source>
        <dbReference type="Proteomes" id="UP000694393"/>
    </source>
</evidence>
<dbReference type="InterPro" id="IPR029356">
    <property type="entry name" value="FAM53"/>
</dbReference>
<dbReference type="PANTHER" id="PTHR28567">
    <property type="entry name" value="PROTEIN FAM53A-LIKE ISOFORM X1"/>
    <property type="match status" value="1"/>
</dbReference>
<dbReference type="Pfam" id="PF15242">
    <property type="entry name" value="FAM53"/>
    <property type="match status" value="1"/>
</dbReference>
<feature type="region of interest" description="Disordered" evidence="2">
    <location>
        <begin position="95"/>
        <end position="114"/>
    </location>
</feature>
<dbReference type="Ensembl" id="ENSPCET00000022481.1">
    <property type="protein sequence ID" value="ENSPCEP00000021738.1"/>
    <property type="gene ID" value="ENSPCEG00000016697.1"/>
</dbReference>
<dbReference type="Proteomes" id="UP000694393">
    <property type="component" value="Unplaced"/>
</dbReference>
<name>A0A8C8SJX1_9SAUR</name>
<accession>A0A8C8SJX1</accession>